<dbReference type="Gene3D" id="3.40.50.1820">
    <property type="entry name" value="alpha/beta hydrolase"/>
    <property type="match status" value="1"/>
</dbReference>
<protein>
    <recommendedName>
        <fullName evidence="1">Dienelactone hydrolase domain-containing protein</fullName>
    </recommendedName>
</protein>
<evidence type="ECO:0000313" key="3">
    <source>
        <dbReference type="Proteomes" id="UP000320333"/>
    </source>
</evidence>
<dbReference type="AlphaFoldDB" id="A0A507DUX6"/>
<dbReference type="OrthoDB" id="17560at2759"/>
<feature type="domain" description="Dienelactone hydrolase" evidence="1">
    <location>
        <begin position="58"/>
        <end position="289"/>
    </location>
</feature>
<dbReference type="GO" id="GO:0016787">
    <property type="term" value="F:hydrolase activity"/>
    <property type="evidence" value="ECO:0007669"/>
    <property type="project" value="InterPro"/>
</dbReference>
<dbReference type="STRING" id="246404.A0A507DUX6"/>
<gene>
    <name evidence="2" type="ORF">CcCBS67573_g09456</name>
</gene>
<sequence>MLLNHSLRTLRVSSFNMQTSKRMFSKDSIDAAALPFKAVIVSPHASLPHSLHGSTAENTLKPAVIVLQEWWGVNDQIVSHAQRIANNTGAIAIIPDLYNGKVTADSEEAKHLMDNLDWPDALLNLEALTRALQKPPADAPPFLFKDRKVGSIGFCMGGALSLALAARMAEKTSPLRACVSFYGTPSAKLIDVSKIPSSTPVQAHFGALDDKLGFSDINTAHKLAESWDLTVKKLGGAHAHGFHSLESNVYVHEGVGHAFMNENGSSKVRDVGGEVDKTWEKVFKFLVEHLKTV</sequence>
<dbReference type="Pfam" id="PF01738">
    <property type="entry name" value="DLH"/>
    <property type="match status" value="1"/>
</dbReference>
<dbReference type="EMBL" id="QEAP01000845">
    <property type="protein sequence ID" value="TPX55523.1"/>
    <property type="molecule type" value="Genomic_DNA"/>
</dbReference>
<dbReference type="PANTHER" id="PTHR46623">
    <property type="entry name" value="CARBOXYMETHYLENEBUTENOLIDASE-RELATED"/>
    <property type="match status" value="1"/>
</dbReference>
<dbReference type="Proteomes" id="UP000320333">
    <property type="component" value="Unassembled WGS sequence"/>
</dbReference>
<evidence type="ECO:0000313" key="2">
    <source>
        <dbReference type="EMBL" id="TPX55523.1"/>
    </source>
</evidence>
<reference evidence="2 3" key="1">
    <citation type="journal article" date="2019" name="Sci. Rep.">
        <title>Comparative genomics of chytrid fungi reveal insights into the obligate biotrophic and pathogenic lifestyle of Synchytrium endobioticum.</title>
        <authorList>
            <person name="van de Vossenberg B.T.L.H."/>
            <person name="Warris S."/>
            <person name="Nguyen H.D.T."/>
            <person name="van Gent-Pelzer M.P.E."/>
            <person name="Joly D.L."/>
            <person name="van de Geest H.C."/>
            <person name="Bonants P.J.M."/>
            <person name="Smith D.S."/>
            <person name="Levesque C.A."/>
            <person name="van der Lee T.A.J."/>
        </authorList>
    </citation>
    <scope>NUCLEOTIDE SEQUENCE [LARGE SCALE GENOMIC DNA]</scope>
    <source>
        <strain evidence="2 3">CBS 675.73</strain>
    </source>
</reference>
<evidence type="ECO:0000259" key="1">
    <source>
        <dbReference type="Pfam" id="PF01738"/>
    </source>
</evidence>
<accession>A0A507DUX6</accession>
<proteinExistence type="predicted"/>
<dbReference type="InterPro" id="IPR029058">
    <property type="entry name" value="AB_hydrolase_fold"/>
</dbReference>
<comment type="caution">
    <text evidence="2">The sequence shown here is derived from an EMBL/GenBank/DDBJ whole genome shotgun (WGS) entry which is preliminary data.</text>
</comment>
<keyword evidence="3" id="KW-1185">Reference proteome</keyword>
<dbReference type="InterPro" id="IPR051049">
    <property type="entry name" value="Dienelactone_hydrolase-like"/>
</dbReference>
<dbReference type="PANTHER" id="PTHR46623:SF6">
    <property type="entry name" value="ALPHA_BETA-HYDROLASES SUPERFAMILY PROTEIN"/>
    <property type="match status" value="1"/>
</dbReference>
<organism evidence="2 3">
    <name type="scientific">Chytriomyces confervae</name>
    <dbReference type="NCBI Taxonomy" id="246404"/>
    <lineage>
        <taxon>Eukaryota</taxon>
        <taxon>Fungi</taxon>
        <taxon>Fungi incertae sedis</taxon>
        <taxon>Chytridiomycota</taxon>
        <taxon>Chytridiomycota incertae sedis</taxon>
        <taxon>Chytridiomycetes</taxon>
        <taxon>Chytridiales</taxon>
        <taxon>Chytriomycetaceae</taxon>
        <taxon>Chytriomyces</taxon>
    </lineage>
</organism>
<dbReference type="InterPro" id="IPR002925">
    <property type="entry name" value="Dienelactn_hydro"/>
</dbReference>
<name>A0A507DUX6_9FUNG</name>
<dbReference type="SUPFAM" id="SSF53474">
    <property type="entry name" value="alpha/beta-Hydrolases"/>
    <property type="match status" value="1"/>
</dbReference>